<keyword evidence="3" id="KW-1185">Reference proteome</keyword>
<feature type="transmembrane region" description="Helical" evidence="1">
    <location>
        <begin position="79"/>
        <end position="96"/>
    </location>
</feature>
<keyword evidence="1" id="KW-0472">Membrane</keyword>
<evidence type="ECO:0000256" key="1">
    <source>
        <dbReference type="SAM" id="Phobius"/>
    </source>
</evidence>
<evidence type="ECO:0000313" key="2">
    <source>
        <dbReference type="EMBL" id="KAH1072321.1"/>
    </source>
</evidence>
<dbReference type="EMBL" id="JAIQCV010000008">
    <property type="protein sequence ID" value="KAH1072321.1"/>
    <property type="molecule type" value="Genomic_DNA"/>
</dbReference>
<feature type="transmembrane region" description="Helical" evidence="1">
    <location>
        <begin position="12"/>
        <end position="33"/>
    </location>
</feature>
<reference evidence="2 3" key="1">
    <citation type="journal article" date="2021" name="Plant Biotechnol. J.">
        <title>Multi-omics assisted identification of the key and species-specific regulatory components of drought-tolerant mechanisms in Gossypium stocksii.</title>
        <authorList>
            <person name="Yu D."/>
            <person name="Ke L."/>
            <person name="Zhang D."/>
            <person name="Wu Y."/>
            <person name="Sun Y."/>
            <person name="Mei J."/>
            <person name="Sun J."/>
            <person name="Sun Y."/>
        </authorList>
    </citation>
    <scope>NUCLEOTIDE SEQUENCE [LARGE SCALE GENOMIC DNA]</scope>
    <source>
        <strain evidence="3">cv. E1</strain>
        <tissue evidence="2">Leaf</tissue>
    </source>
</reference>
<comment type="caution">
    <text evidence="2">The sequence shown here is derived from an EMBL/GenBank/DDBJ whole genome shotgun (WGS) entry which is preliminary data.</text>
</comment>
<dbReference type="AlphaFoldDB" id="A0A9D3V611"/>
<protein>
    <submittedName>
        <fullName evidence="2">Uncharacterized protein</fullName>
    </submittedName>
</protein>
<dbReference type="Proteomes" id="UP000828251">
    <property type="component" value="Unassembled WGS sequence"/>
</dbReference>
<evidence type="ECO:0000313" key="3">
    <source>
        <dbReference type="Proteomes" id="UP000828251"/>
    </source>
</evidence>
<keyword evidence="1" id="KW-1133">Transmembrane helix</keyword>
<organism evidence="2 3">
    <name type="scientific">Gossypium stocksii</name>
    <dbReference type="NCBI Taxonomy" id="47602"/>
    <lineage>
        <taxon>Eukaryota</taxon>
        <taxon>Viridiplantae</taxon>
        <taxon>Streptophyta</taxon>
        <taxon>Embryophyta</taxon>
        <taxon>Tracheophyta</taxon>
        <taxon>Spermatophyta</taxon>
        <taxon>Magnoliopsida</taxon>
        <taxon>eudicotyledons</taxon>
        <taxon>Gunneridae</taxon>
        <taxon>Pentapetalae</taxon>
        <taxon>rosids</taxon>
        <taxon>malvids</taxon>
        <taxon>Malvales</taxon>
        <taxon>Malvaceae</taxon>
        <taxon>Malvoideae</taxon>
        <taxon>Gossypium</taxon>
    </lineage>
</organism>
<name>A0A9D3V611_9ROSI</name>
<gene>
    <name evidence="2" type="ORF">J1N35_024649</name>
</gene>
<accession>A0A9D3V611</accession>
<sequence length="104" mass="11880">MPLTYAPHPDQFPPYNSVLFTNLMTLLSLAYYAPMLIPMPTQMPTHINIKAIIDAHINADISRFFNIVRLFTNRGTETYRVLVLSRSVIIVTTFLWNGGYTMEG</sequence>
<proteinExistence type="predicted"/>
<keyword evidence="1" id="KW-0812">Transmembrane</keyword>